<dbReference type="Gene3D" id="3.60.20.40">
    <property type="match status" value="1"/>
</dbReference>
<keyword evidence="3" id="KW-0865">Zymogen</keyword>
<feature type="non-terminal residue" evidence="4">
    <location>
        <position position="311"/>
    </location>
</feature>
<accession>A0A382SGW4</accession>
<evidence type="ECO:0000256" key="2">
    <source>
        <dbReference type="ARBA" id="ARBA00022801"/>
    </source>
</evidence>
<dbReference type="GO" id="GO:0016787">
    <property type="term" value="F:hydrolase activity"/>
    <property type="evidence" value="ECO:0007669"/>
    <property type="project" value="UniProtKB-KW"/>
</dbReference>
<gene>
    <name evidence="4" type="ORF">METZ01_LOCUS362054</name>
</gene>
<dbReference type="InterPro" id="IPR043137">
    <property type="entry name" value="GGT_ssub_C"/>
</dbReference>
<dbReference type="InterPro" id="IPR029055">
    <property type="entry name" value="Ntn_hydrolases_N"/>
</dbReference>
<dbReference type="PRINTS" id="PR01210">
    <property type="entry name" value="GGTRANSPTASE"/>
</dbReference>
<reference evidence="4" key="1">
    <citation type="submission" date="2018-05" db="EMBL/GenBank/DDBJ databases">
        <authorList>
            <person name="Lanie J.A."/>
            <person name="Ng W.-L."/>
            <person name="Kazmierczak K.M."/>
            <person name="Andrzejewski T.M."/>
            <person name="Davidsen T.M."/>
            <person name="Wayne K.J."/>
            <person name="Tettelin H."/>
            <person name="Glass J.I."/>
            <person name="Rusch D."/>
            <person name="Podicherti R."/>
            <person name="Tsui H.-C.T."/>
            <person name="Winkler M.E."/>
        </authorList>
    </citation>
    <scope>NUCLEOTIDE SEQUENCE</scope>
</reference>
<dbReference type="AlphaFoldDB" id="A0A382SGW4"/>
<keyword evidence="2" id="KW-0378">Hydrolase</keyword>
<dbReference type="PANTHER" id="PTHR43199:SF1">
    <property type="entry name" value="GLUTATHIONE HYDROLASE PROENZYME"/>
    <property type="match status" value="1"/>
</dbReference>
<evidence type="ECO:0000313" key="4">
    <source>
        <dbReference type="EMBL" id="SVD09200.1"/>
    </source>
</evidence>
<name>A0A382SGW4_9ZZZZ</name>
<dbReference type="EMBL" id="UINC01129055">
    <property type="protein sequence ID" value="SVD09200.1"/>
    <property type="molecule type" value="Genomic_DNA"/>
</dbReference>
<sequence length="311" mass="33219">SVGFDSDLFNWPGVLDNRNVLGPWSVAVPGLVAGLGAVADRFASIPWDRLLEPAIELVAQGLSVDWYSSLKIASAAEELVRFPSSQAVYLPDGHAPVGQWGAPPPVISLGALHTTLQRLAEHGADDFYRGSLARDIVTDALGSEITLSHDDLAGYRPILREVEGFTYRDARIFTATGLSAGPTLKHTLQLLEQQLTDPAEVPGSEAYSAYAASMMSAYDQRLRDLGDSPEGTSSSCTTHLNVVDRHGNVVALTQTLLSLFGSKVVLPETGILMNNGVMWFDPRPGCPNSIAPGKRPLSNMCPVIARQASGV</sequence>
<protein>
    <recommendedName>
        <fullName evidence="5">Gamma-glutamyltransferase</fullName>
    </recommendedName>
</protein>
<proteinExistence type="predicted"/>
<keyword evidence="1" id="KW-0808">Transferase</keyword>
<evidence type="ECO:0000256" key="1">
    <source>
        <dbReference type="ARBA" id="ARBA00022679"/>
    </source>
</evidence>
<evidence type="ECO:0000256" key="3">
    <source>
        <dbReference type="ARBA" id="ARBA00023145"/>
    </source>
</evidence>
<organism evidence="4">
    <name type="scientific">marine metagenome</name>
    <dbReference type="NCBI Taxonomy" id="408172"/>
    <lineage>
        <taxon>unclassified sequences</taxon>
        <taxon>metagenomes</taxon>
        <taxon>ecological metagenomes</taxon>
    </lineage>
</organism>
<dbReference type="SUPFAM" id="SSF56235">
    <property type="entry name" value="N-terminal nucleophile aminohydrolases (Ntn hydrolases)"/>
    <property type="match status" value="1"/>
</dbReference>
<dbReference type="Pfam" id="PF01019">
    <property type="entry name" value="G_glu_transpept"/>
    <property type="match status" value="2"/>
</dbReference>
<feature type="non-terminal residue" evidence="4">
    <location>
        <position position="1"/>
    </location>
</feature>
<dbReference type="InterPro" id="IPR051792">
    <property type="entry name" value="GGT_bact"/>
</dbReference>
<dbReference type="GO" id="GO:0016740">
    <property type="term" value="F:transferase activity"/>
    <property type="evidence" value="ECO:0007669"/>
    <property type="project" value="UniProtKB-KW"/>
</dbReference>
<dbReference type="PANTHER" id="PTHR43199">
    <property type="entry name" value="GLUTATHIONE HYDROLASE"/>
    <property type="match status" value="1"/>
</dbReference>
<evidence type="ECO:0008006" key="5">
    <source>
        <dbReference type="Google" id="ProtNLM"/>
    </source>
</evidence>